<accession>A0AAN5AJP3</accession>
<proteinExistence type="predicted"/>
<name>A0AAN5AJP3_9BACT</name>
<evidence type="ECO:0000256" key="1">
    <source>
        <dbReference type="SAM" id="MobiDB-lite"/>
    </source>
</evidence>
<feature type="region of interest" description="Disordered" evidence="1">
    <location>
        <begin position="39"/>
        <end position="73"/>
    </location>
</feature>
<comment type="caution">
    <text evidence="2">The sequence shown here is derived from an EMBL/GenBank/DDBJ whole genome shotgun (WGS) entry which is preliminary data.</text>
</comment>
<gene>
    <name evidence="2" type="ORF">PEDI_24070</name>
</gene>
<sequence>MNDPGAICTSSPLPGEGMKAAAKPVVGAPLRRAGIGGFQENCPPERATAASPPSACEGPKKNATPHEVTPIKI</sequence>
<dbReference type="AlphaFoldDB" id="A0AAN5AJP3"/>
<keyword evidence="3" id="KW-1185">Reference proteome</keyword>
<dbReference type="EMBL" id="BQKE01000001">
    <property type="protein sequence ID" value="GJM61855.1"/>
    <property type="molecule type" value="Genomic_DNA"/>
</dbReference>
<evidence type="ECO:0000313" key="2">
    <source>
        <dbReference type="EMBL" id="GJM61855.1"/>
    </source>
</evidence>
<organism evidence="2 3">
    <name type="scientific">Persicobacter diffluens</name>
    <dbReference type="NCBI Taxonomy" id="981"/>
    <lineage>
        <taxon>Bacteria</taxon>
        <taxon>Pseudomonadati</taxon>
        <taxon>Bacteroidota</taxon>
        <taxon>Cytophagia</taxon>
        <taxon>Cytophagales</taxon>
        <taxon>Persicobacteraceae</taxon>
        <taxon>Persicobacter</taxon>
    </lineage>
</organism>
<evidence type="ECO:0000313" key="3">
    <source>
        <dbReference type="Proteomes" id="UP001310022"/>
    </source>
</evidence>
<protein>
    <submittedName>
        <fullName evidence="2">Uncharacterized protein</fullName>
    </submittedName>
</protein>
<dbReference type="Proteomes" id="UP001310022">
    <property type="component" value="Unassembled WGS sequence"/>
</dbReference>
<reference evidence="2 3" key="1">
    <citation type="submission" date="2021-12" db="EMBL/GenBank/DDBJ databases">
        <title>Genome sequencing of bacteria with rrn-lacking chromosome and rrn-plasmid.</title>
        <authorList>
            <person name="Anda M."/>
            <person name="Iwasaki W."/>
        </authorList>
    </citation>
    <scope>NUCLEOTIDE SEQUENCE [LARGE SCALE GENOMIC DNA]</scope>
    <source>
        <strain evidence="2 3">NBRC 15940</strain>
    </source>
</reference>